<gene>
    <name evidence="3" type="ORF">SK128_009089</name>
</gene>
<protein>
    <recommendedName>
        <fullName evidence="5">NACHT domain-containing protein</fullName>
    </recommendedName>
</protein>
<evidence type="ECO:0000259" key="2">
    <source>
        <dbReference type="Pfam" id="PF18738"/>
    </source>
</evidence>
<comment type="caution">
    <text evidence="3">The sequence shown here is derived from an EMBL/GenBank/DDBJ whole genome shotgun (WGS) entry which is preliminary data.</text>
</comment>
<dbReference type="Proteomes" id="UP001381693">
    <property type="component" value="Unassembled WGS sequence"/>
</dbReference>
<feature type="domain" description="DZIP3-like HEPN" evidence="2">
    <location>
        <begin position="124"/>
        <end position="188"/>
    </location>
</feature>
<name>A0AAN8XFX4_HALRR</name>
<sequence>MFSFLSGKLGKLPLSKDKFNDLNLVLNDKRISLTRQPRLIQSAQRGARGRVCGRTEMAPPFKPEDSHLLRYYVAVIRVMKTAMLNTFLMLHPNDRTIKELLFALPGYSNTKYHKDFCPDEISKINSISSPSDFDITLLYKLLQKICGLEPPNDIVWKTPGTFENDLKQMKQHRNNVAHEDTSIDSGDLDQKITDLITLCRSSLTAAAARARRDATAFILDMENKMEEARNGSIDFCEPYIQGLADLHQMQSTILLREGTKDVKEIAKTKKILSPFSWMTASSYRHLDVEQIFIRLKIHAGDDIEMEQILTTSLSCGESPDVLVIYGPPGIGKTSLIRFMIHDWTSTSQTIFGIENVDLVLPIELRHVYCNNVKDVLRDDILPNVARNLQHDDILSALKNISSLWLLDGYDEASANTKTVVKEIFNKAHGSKVFITTRPEHKDELKGILDDMGRKYLILEIRGFSKENIMKCAEKLIEVSRPLSEKESTLNRFKTFIHEDNRLEWEIFTTPLFLSAIVVIWLDNPAAVSAARTRTAVCSLIISHIINWLKDKPAFKNHWHGSQVMLNKNLEKFLDELGKILWNDIKALSLADYEVEYLEDKCSDLKLPFSDIMSAFFVYSEVNTPFGVTSRYTIILRTLKEYLAARAFCNDMILKGCDIKMTGFTWIKERDEVLQRENPSHWLLNIHYPYATTASIGNMQDDINHYKNYSEEQITFHLAYYLLRNNFSVCSFQQISEMSCSSNLQSFETSEKESKVEDYLCNLAARSDIIDHSYVIGYLNLKHQLNMVRSQQLAVLCMPSVKAKYNVKNIISETPLFLHKYKDYLREGIDSQFNQIYAESLGKLPWICNRFHDLDKKMFDLLLPKLIYILICDAACSKSPSETKLVEIEYVKNYQVDVHLDHGHCLHEQLKYDIIHKFLLMLLDESSKARLVKLHTPLNIETIPILERAADLDELSTRVDATILPLMNECLRKLPKLHTLRCALDHSCFEMTDIQTLSLAPTVMFTLVIQQFCDIDLDKLGKTVGMLCPVLQHVLFTLTFKSENYEEGVWDEGKTTFIKNMSELYSLCVINSAERVDFIEVLIHPGVKVSWKLQDTIQEHMESILGIQSPKTDFRFSFS</sequence>
<reference evidence="3 4" key="1">
    <citation type="submission" date="2023-11" db="EMBL/GenBank/DDBJ databases">
        <title>Halocaridina rubra genome assembly.</title>
        <authorList>
            <person name="Smith C."/>
        </authorList>
    </citation>
    <scope>NUCLEOTIDE SEQUENCE [LARGE SCALE GENOMIC DNA]</scope>
    <source>
        <strain evidence="3">EP-1</strain>
        <tissue evidence="3">Whole</tissue>
    </source>
</reference>
<dbReference type="Gene3D" id="3.40.50.300">
    <property type="entry name" value="P-loop containing nucleotide triphosphate hydrolases"/>
    <property type="match status" value="1"/>
</dbReference>
<dbReference type="InterPro" id="IPR027417">
    <property type="entry name" value="P-loop_NTPase"/>
</dbReference>
<dbReference type="PANTHER" id="PTHR46312">
    <property type="entry name" value="NACHT DOMAIN-CONTAINING PROTEIN"/>
    <property type="match status" value="1"/>
</dbReference>
<evidence type="ECO:0008006" key="5">
    <source>
        <dbReference type="Google" id="ProtNLM"/>
    </source>
</evidence>
<keyword evidence="4" id="KW-1185">Reference proteome</keyword>
<feature type="domain" description="NACHT" evidence="1">
    <location>
        <begin position="321"/>
        <end position="475"/>
    </location>
</feature>
<organism evidence="3 4">
    <name type="scientific">Halocaridina rubra</name>
    <name type="common">Hawaiian red shrimp</name>
    <dbReference type="NCBI Taxonomy" id="373956"/>
    <lineage>
        <taxon>Eukaryota</taxon>
        <taxon>Metazoa</taxon>
        <taxon>Ecdysozoa</taxon>
        <taxon>Arthropoda</taxon>
        <taxon>Crustacea</taxon>
        <taxon>Multicrustacea</taxon>
        <taxon>Malacostraca</taxon>
        <taxon>Eumalacostraca</taxon>
        <taxon>Eucarida</taxon>
        <taxon>Decapoda</taxon>
        <taxon>Pleocyemata</taxon>
        <taxon>Caridea</taxon>
        <taxon>Atyoidea</taxon>
        <taxon>Atyidae</taxon>
        <taxon>Halocaridina</taxon>
    </lineage>
</organism>
<dbReference type="Pfam" id="PF18738">
    <property type="entry name" value="HEPN_DZIP3"/>
    <property type="match status" value="1"/>
</dbReference>
<dbReference type="PANTHER" id="PTHR46312:SF2">
    <property type="entry name" value="NUCLEOTIDE-BINDING OLIGOMERIZATION DOMAIN-CONTAINING PROTEIN 2-LIKE"/>
    <property type="match status" value="1"/>
</dbReference>
<dbReference type="AlphaFoldDB" id="A0AAN8XFX4"/>
<evidence type="ECO:0000259" key="1">
    <source>
        <dbReference type="Pfam" id="PF05729"/>
    </source>
</evidence>
<evidence type="ECO:0000313" key="4">
    <source>
        <dbReference type="Proteomes" id="UP001381693"/>
    </source>
</evidence>
<dbReference type="InterPro" id="IPR007111">
    <property type="entry name" value="NACHT_NTPase"/>
</dbReference>
<proteinExistence type="predicted"/>
<evidence type="ECO:0000313" key="3">
    <source>
        <dbReference type="EMBL" id="KAK7079618.1"/>
    </source>
</evidence>
<dbReference type="SUPFAM" id="SSF52540">
    <property type="entry name" value="P-loop containing nucleoside triphosphate hydrolases"/>
    <property type="match status" value="1"/>
</dbReference>
<dbReference type="Pfam" id="PF05729">
    <property type="entry name" value="NACHT"/>
    <property type="match status" value="1"/>
</dbReference>
<accession>A0AAN8XFX4</accession>
<dbReference type="EMBL" id="JAXCGZ010006659">
    <property type="protein sequence ID" value="KAK7079618.1"/>
    <property type="molecule type" value="Genomic_DNA"/>
</dbReference>
<dbReference type="InterPro" id="IPR041249">
    <property type="entry name" value="HEPN_DZIP3"/>
</dbReference>